<gene>
    <name evidence="1" type="ORF">GYA55_01780</name>
</gene>
<dbReference type="AlphaFoldDB" id="A0A7X9FQ91"/>
<dbReference type="EMBL" id="JAAZON010000067">
    <property type="protein sequence ID" value="NMC61878.1"/>
    <property type="molecule type" value="Genomic_DNA"/>
</dbReference>
<dbReference type="Proteomes" id="UP000524246">
    <property type="component" value="Unassembled WGS sequence"/>
</dbReference>
<comment type="caution">
    <text evidence="1">The sequence shown here is derived from an EMBL/GenBank/DDBJ whole genome shotgun (WGS) entry which is preliminary data.</text>
</comment>
<sequence>CAGTIVLRWENGVFNALDYVEDVWLEEEFVPSPLGISMDAAVRIMHDAGFPEPFLNVTIRKPLGPVAAPEAYYIFPNEAARKWIFVGVESGEIHTEDMLNSADDR</sequence>
<name>A0A7X9FQ91_9DELT</name>
<proteinExistence type="predicted"/>
<accession>A0A7X9FQ91</accession>
<evidence type="ECO:0000313" key="1">
    <source>
        <dbReference type="EMBL" id="NMC61878.1"/>
    </source>
</evidence>
<protein>
    <submittedName>
        <fullName evidence="1">Uncharacterized protein</fullName>
    </submittedName>
</protein>
<feature type="non-terminal residue" evidence="1">
    <location>
        <position position="1"/>
    </location>
</feature>
<reference evidence="1 2" key="1">
    <citation type="journal article" date="2020" name="Biotechnol. Biofuels">
        <title>New insights from the biogas microbiome by comprehensive genome-resolved metagenomics of nearly 1600 species originating from multiple anaerobic digesters.</title>
        <authorList>
            <person name="Campanaro S."/>
            <person name="Treu L."/>
            <person name="Rodriguez-R L.M."/>
            <person name="Kovalovszki A."/>
            <person name="Ziels R.M."/>
            <person name="Maus I."/>
            <person name="Zhu X."/>
            <person name="Kougias P.G."/>
            <person name="Basile A."/>
            <person name="Luo G."/>
            <person name="Schluter A."/>
            <person name="Konstantinidis K.T."/>
            <person name="Angelidaki I."/>
        </authorList>
    </citation>
    <scope>NUCLEOTIDE SEQUENCE [LARGE SCALE GENOMIC DNA]</scope>
    <source>
        <strain evidence="1">AS27yjCOA_65</strain>
    </source>
</reference>
<evidence type="ECO:0000313" key="2">
    <source>
        <dbReference type="Proteomes" id="UP000524246"/>
    </source>
</evidence>
<organism evidence="1 2">
    <name type="scientific">SAR324 cluster bacterium</name>
    <dbReference type="NCBI Taxonomy" id="2024889"/>
    <lineage>
        <taxon>Bacteria</taxon>
        <taxon>Deltaproteobacteria</taxon>
        <taxon>SAR324 cluster</taxon>
    </lineage>
</organism>